<accession>A0A545AFK9</accession>
<comment type="caution">
    <text evidence="9">The sequence shown here is derived from an EMBL/GenBank/DDBJ whole genome shotgun (WGS) entry which is preliminary data.</text>
</comment>
<dbReference type="InterPro" id="IPR007630">
    <property type="entry name" value="RNA_pol_sigma70_r4"/>
</dbReference>
<dbReference type="SUPFAM" id="SSF88659">
    <property type="entry name" value="Sigma3 and sigma4 domains of RNA polymerase sigma factors"/>
    <property type="match status" value="1"/>
</dbReference>
<dbReference type="NCBIfam" id="TIGR02937">
    <property type="entry name" value="sigma70-ECF"/>
    <property type="match status" value="1"/>
</dbReference>
<evidence type="ECO:0000256" key="4">
    <source>
        <dbReference type="ARBA" id="ARBA00023125"/>
    </source>
</evidence>
<dbReference type="CDD" id="cd06171">
    <property type="entry name" value="Sigma70_r4"/>
    <property type="match status" value="1"/>
</dbReference>
<reference evidence="9 10" key="1">
    <citation type="submission" date="2019-07" db="EMBL/GenBank/DDBJ databases">
        <title>Cryptosporangium phraense sp. nov., isolated from plant litter.</title>
        <authorList>
            <person name="Suriyachadkun C."/>
        </authorList>
    </citation>
    <scope>NUCLEOTIDE SEQUENCE [LARGE SCALE GENOMIC DNA]</scope>
    <source>
        <strain evidence="9 10">A-T 5661</strain>
    </source>
</reference>
<dbReference type="Pfam" id="PF04545">
    <property type="entry name" value="Sigma70_r4"/>
    <property type="match status" value="1"/>
</dbReference>
<dbReference type="InterPro" id="IPR007627">
    <property type="entry name" value="RNA_pol_sigma70_r2"/>
</dbReference>
<dbReference type="GO" id="GO:0006352">
    <property type="term" value="P:DNA-templated transcription initiation"/>
    <property type="evidence" value="ECO:0007669"/>
    <property type="project" value="InterPro"/>
</dbReference>
<dbReference type="Gene3D" id="1.10.10.10">
    <property type="entry name" value="Winged helix-like DNA-binding domain superfamily/Winged helix DNA-binding domain"/>
    <property type="match status" value="1"/>
</dbReference>
<feature type="region of interest" description="Disordered" evidence="6">
    <location>
        <begin position="38"/>
        <end position="57"/>
    </location>
</feature>
<dbReference type="GO" id="GO:0003677">
    <property type="term" value="F:DNA binding"/>
    <property type="evidence" value="ECO:0007669"/>
    <property type="project" value="UniProtKB-KW"/>
</dbReference>
<dbReference type="Pfam" id="PF04542">
    <property type="entry name" value="Sigma70_r2"/>
    <property type="match status" value="1"/>
</dbReference>
<dbReference type="InParanoid" id="A0A545AFK9"/>
<proteinExistence type="inferred from homology"/>
<dbReference type="InterPro" id="IPR013325">
    <property type="entry name" value="RNA_pol_sigma_r2"/>
</dbReference>
<keyword evidence="4" id="KW-0238">DNA-binding</keyword>
<dbReference type="EMBL" id="VIRS01000047">
    <property type="protein sequence ID" value="TQS40122.1"/>
    <property type="molecule type" value="Genomic_DNA"/>
</dbReference>
<dbReference type="Gene3D" id="1.10.1740.10">
    <property type="match status" value="1"/>
</dbReference>
<dbReference type="OrthoDB" id="9811152at2"/>
<feature type="domain" description="RNA polymerase sigma-70 region 4" evidence="8">
    <location>
        <begin position="217"/>
        <end position="265"/>
    </location>
</feature>
<dbReference type="InterPro" id="IPR039425">
    <property type="entry name" value="RNA_pol_sigma-70-like"/>
</dbReference>
<protein>
    <submittedName>
        <fullName evidence="9">Sigma-70 family RNA polymerase sigma factor</fullName>
    </submittedName>
</protein>
<comment type="similarity">
    <text evidence="1">Belongs to the sigma-70 factor family. ECF subfamily.</text>
</comment>
<dbReference type="InterPro" id="IPR036388">
    <property type="entry name" value="WH-like_DNA-bd_sf"/>
</dbReference>
<evidence type="ECO:0000256" key="3">
    <source>
        <dbReference type="ARBA" id="ARBA00023082"/>
    </source>
</evidence>
<keyword evidence="10" id="KW-1185">Reference proteome</keyword>
<dbReference type="GO" id="GO:0016987">
    <property type="term" value="F:sigma factor activity"/>
    <property type="evidence" value="ECO:0007669"/>
    <property type="project" value="UniProtKB-KW"/>
</dbReference>
<dbReference type="PANTHER" id="PTHR43133">
    <property type="entry name" value="RNA POLYMERASE ECF-TYPE SIGMA FACTO"/>
    <property type="match status" value="1"/>
</dbReference>
<evidence type="ECO:0000313" key="10">
    <source>
        <dbReference type="Proteomes" id="UP000317982"/>
    </source>
</evidence>
<evidence type="ECO:0000313" key="9">
    <source>
        <dbReference type="EMBL" id="TQS40122.1"/>
    </source>
</evidence>
<name>A0A545AFK9_9ACTN</name>
<evidence type="ECO:0000256" key="2">
    <source>
        <dbReference type="ARBA" id="ARBA00023015"/>
    </source>
</evidence>
<dbReference type="InterPro" id="IPR014284">
    <property type="entry name" value="RNA_pol_sigma-70_dom"/>
</dbReference>
<organism evidence="9 10">
    <name type="scientific">Cryptosporangium phraense</name>
    <dbReference type="NCBI Taxonomy" id="2593070"/>
    <lineage>
        <taxon>Bacteria</taxon>
        <taxon>Bacillati</taxon>
        <taxon>Actinomycetota</taxon>
        <taxon>Actinomycetes</taxon>
        <taxon>Cryptosporangiales</taxon>
        <taxon>Cryptosporangiaceae</taxon>
        <taxon>Cryptosporangium</taxon>
    </lineage>
</organism>
<dbReference type="Proteomes" id="UP000317982">
    <property type="component" value="Unassembled WGS sequence"/>
</dbReference>
<keyword evidence="2" id="KW-0805">Transcription regulation</keyword>
<evidence type="ECO:0000256" key="5">
    <source>
        <dbReference type="ARBA" id="ARBA00023163"/>
    </source>
</evidence>
<dbReference type="SUPFAM" id="SSF88946">
    <property type="entry name" value="Sigma2 domain of RNA polymerase sigma factors"/>
    <property type="match status" value="1"/>
</dbReference>
<dbReference type="PANTHER" id="PTHR43133:SF52">
    <property type="entry name" value="ECF RNA POLYMERASE SIGMA FACTOR SIGL"/>
    <property type="match status" value="1"/>
</dbReference>
<keyword evidence="5" id="KW-0804">Transcription</keyword>
<gene>
    <name evidence="9" type="ORF">FL583_36500</name>
</gene>
<evidence type="ECO:0000256" key="6">
    <source>
        <dbReference type="SAM" id="MobiDB-lite"/>
    </source>
</evidence>
<evidence type="ECO:0000259" key="8">
    <source>
        <dbReference type="Pfam" id="PF04545"/>
    </source>
</evidence>
<keyword evidence="3" id="KW-0731">Sigma factor</keyword>
<dbReference type="InterPro" id="IPR013324">
    <property type="entry name" value="RNA_pol_sigma_r3/r4-like"/>
</dbReference>
<evidence type="ECO:0000256" key="1">
    <source>
        <dbReference type="ARBA" id="ARBA00010641"/>
    </source>
</evidence>
<feature type="compositionally biased region" description="Polar residues" evidence="6">
    <location>
        <begin position="38"/>
        <end position="47"/>
    </location>
</feature>
<evidence type="ECO:0000259" key="7">
    <source>
        <dbReference type="Pfam" id="PF04542"/>
    </source>
</evidence>
<dbReference type="AlphaFoldDB" id="A0A545AFK9"/>
<sequence length="272" mass="29918">MTFIALAGGSLLQTASISVPTEIGWPALANSIASTACSWPGPTASSRPSRKRRTGPSTVKYTSGLLSAGTLLSVTICPRAYGRDRQIPCQFSVSRYAVDLSSVGRMSIPSTQIDALHAAHASDLLRYLLKLNRGDRQTAEDMLQETMLRAWQHSDRLPEHENNQRRWLFAVARRLFIDSVRARQVRPTETPVLDLEQLGRAEDTTDAAVVNDAMRHAFRRLSPAHRSVLVDLHMRGLSAEELAARLCVPVGTVKSRAHYALRALRDGLAAVD</sequence>
<feature type="domain" description="RNA polymerase sigma-70 region 2" evidence="7">
    <location>
        <begin position="118"/>
        <end position="184"/>
    </location>
</feature>